<reference evidence="10" key="1">
    <citation type="submission" date="2019-08" db="EMBL/GenBank/DDBJ databases">
        <title>The improved chromosome-level genome for the pearl oyster Pinctada fucata martensii using PacBio sequencing and Hi-C.</title>
        <authorList>
            <person name="Zheng Z."/>
        </authorList>
    </citation>
    <scope>NUCLEOTIDE SEQUENCE</scope>
    <source>
        <strain evidence="10">ZZ-2019</strain>
        <tissue evidence="10">Adductor muscle</tissue>
    </source>
</reference>
<keyword evidence="3 8" id="KW-1133">Transmembrane helix</keyword>
<keyword evidence="11" id="KW-1185">Reference proteome</keyword>
<feature type="transmembrane region" description="Helical" evidence="8">
    <location>
        <begin position="6"/>
        <end position="31"/>
    </location>
</feature>
<name>A0AA88YGB8_PINIB</name>
<evidence type="ECO:0000259" key="9">
    <source>
        <dbReference type="PROSITE" id="PS50262"/>
    </source>
</evidence>
<dbReference type="GO" id="GO:0004930">
    <property type="term" value="F:G protein-coupled receptor activity"/>
    <property type="evidence" value="ECO:0007669"/>
    <property type="project" value="UniProtKB-KW"/>
</dbReference>
<comment type="caution">
    <text evidence="10">The sequence shown here is derived from an EMBL/GenBank/DDBJ whole genome shotgun (WGS) entry which is preliminary data.</text>
</comment>
<keyword evidence="2 8" id="KW-0812">Transmembrane</keyword>
<evidence type="ECO:0000313" key="11">
    <source>
        <dbReference type="Proteomes" id="UP001186944"/>
    </source>
</evidence>
<accession>A0AA88YGB8</accession>
<dbReference type="InterPro" id="IPR017452">
    <property type="entry name" value="GPCR_Rhodpsn_7TM"/>
</dbReference>
<keyword evidence="4" id="KW-0297">G-protein coupled receptor</keyword>
<organism evidence="10 11">
    <name type="scientific">Pinctada imbricata</name>
    <name type="common">Atlantic pearl-oyster</name>
    <name type="synonym">Pinctada martensii</name>
    <dbReference type="NCBI Taxonomy" id="66713"/>
    <lineage>
        <taxon>Eukaryota</taxon>
        <taxon>Metazoa</taxon>
        <taxon>Spiralia</taxon>
        <taxon>Lophotrochozoa</taxon>
        <taxon>Mollusca</taxon>
        <taxon>Bivalvia</taxon>
        <taxon>Autobranchia</taxon>
        <taxon>Pteriomorphia</taxon>
        <taxon>Pterioida</taxon>
        <taxon>Pterioidea</taxon>
        <taxon>Pteriidae</taxon>
        <taxon>Pinctada</taxon>
    </lineage>
</organism>
<comment type="subcellular location">
    <subcellularLocation>
        <location evidence="1">Membrane</location>
        <topology evidence="1">Multi-pass membrane protein</topology>
    </subcellularLocation>
</comment>
<evidence type="ECO:0000256" key="8">
    <source>
        <dbReference type="SAM" id="Phobius"/>
    </source>
</evidence>
<protein>
    <recommendedName>
        <fullName evidence="9">G-protein coupled receptors family 1 profile domain-containing protein</fullName>
    </recommendedName>
</protein>
<evidence type="ECO:0000256" key="6">
    <source>
        <dbReference type="ARBA" id="ARBA00023170"/>
    </source>
</evidence>
<dbReference type="AlphaFoldDB" id="A0AA88YGB8"/>
<feature type="domain" description="G-protein coupled receptors family 1 profile" evidence="9">
    <location>
        <begin position="23"/>
        <end position="279"/>
    </location>
</feature>
<dbReference type="PANTHER" id="PTHR45695">
    <property type="entry name" value="LEUCOKININ RECEPTOR-RELATED"/>
    <property type="match status" value="1"/>
</dbReference>
<dbReference type="Proteomes" id="UP001186944">
    <property type="component" value="Unassembled WGS sequence"/>
</dbReference>
<evidence type="ECO:0000256" key="3">
    <source>
        <dbReference type="ARBA" id="ARBA00022989"/>
    </source>
</evidence>
<feature type="transmembrane region" description="Helical" evidence="8">
    <location>
        <begin position="120"/>
        <end position="139"/>
    </location>
</feature>
<keyword evidence="7" id="KW-0807">Transducer</keyword>
<feature type="transmembrane region" description="Helical" evidence="8">
    <location>
        <begin position="79"/>
        <end position="100"/>
    </location>
</feature>
<gene>
    <name evidence="10" type="ORF">FSP39_002105</name>
</gene>
<dbReference type="Pfam" id="PF00001">
    <property type="entry name" value="7tm_1"/>
    <property type="match status" value="1"/>
</dbReference>
<proteinExistence type="predicted"/>
<feature type="transmembrane region" description="Helical" evidence="8">
    <location>
        <begin position="176"/>
        <end position="196"/>
    </location>
</feature>
<evidence type="ECO:0000313" key="10">
    <source>
        <dbReference type="EMBL" id="KAK3101246.1"/>
    </source>
</evidence>
<dbReference type="InterPro" id="IPR000276">
    <property type="entry name" value="GPCR_Rhodpsn"/>
</dbReference>
<dbReference type="PROSITE" id="PS50262">
    <property type="entry name" value="G_PROTEIN_RECEP_F1_2"/>
    <property type="match status" value="1"/>
</dbReference>
<keyword evidence="6" id="KW-0675">Receptor</keyword>
<evidence type="ECO:0000256" key="7">
    <source>
        <dbReference type="ARBA" id="ARBA00023224"/>
    </source>
</evidence>
<feature type="transmembrane region" description="Helical" evidence="8">
    <location>
        <begin position="43"/>
        <end position="67"/>
    </location>
</feature>
<dbReference type="CDD" id="cd00637">
    <property type="entry name" value="7tm_classA_rhodopsin-like"/>
    <property type="match status" value="1"/>
</dbReference>
<dbReference type="PANTHER" id="PTHR45695:SF15">
    <property type="entry name" value="OPSIN RH2"/>
    <property type="match status" value="1"/>
</dbReference>
<dbReference type="PRINTS" id="PR00237">
    <property type="entry name" value="GPCRRHODOPSN"/>
</dbReference>
<sequence>MTKICQLAIALLFAIMQAVILIESAVVFFFILCRKSLRTVPNFYIASLSVSDFLVGAFFATSAIIAALEVDVSGGWCRFIITMELWSYTAGSVSLLALAIDRYRATCRALRYRPTPFSTVCIIALVWFGACLYCLRNVIRFEIDDENNETSHISPVWCNTFLGKQTLDLHFRVLDFFVVFLTPGILMSVLYFKVYFQLKTAFVIAPTSSFMRKRKTVKMLILQVCVFFVSWLPVYLHDIVREIQILTSTSTDEIKTSVGVEYMEVTFVLAHSIINPIIYAYYNTNFSRELTLVRRSLKRYFFRKNDIHPISMDPSTKTTKETVC</sequence>
<dbReference type="Gene3D" id="1.20.1070.10">
    <property type="entry name" value="Rhodopsin 7-helix transmembrane proteins"/>
    <property type="match status" value="1"/>
</dbReference>
<keyword evidence="5 8" id="KW-0472">Membrane</keyword>
<dbReference type="EMBL" id="VSWD01000005">
    <property type="protein sequence ID" value="KAK3101246.1"/>
    <property type="molecule type" value="Genomic_DNA"/>
</dbReference>
<evidence type="ECO:0000256" key="2">
    <source>
        <dbReference type="ARBA" id="ARBA00022692"/>
    </source>
</evidence>
<evidence type="ECO:0000256" key="1">
    <source>
        <dbReference type="ARBA" id="ARBA00004141"/>
    </source>
</evidence>
<evidence type="ECO:0000256" key="4">
    <source>
        <dbReference type="ARBA" id="ARBA00023040"/>
    </source>
</evidence>
<feature type="transmembrane region" description="Helical" evidence="8">
    <location>
        <begin position="217"/>
        <end position="236"/>
    </location>
</feature>
<evidence type="ECO:0000256" key="5">
    <source>
        <dbReference type="ARBA" id="ARBA00023136"/>
    </source>
</evidence>
<dbReference type="SUPFAM" id="SSF81321">
    <property type="entry name" value="Family A G protein-coupled receptor-like"/>
    <property type="match status" value="1"/>
</dbReference>
<dbReference type="GO" id="GO:0005886">
    <property type="term" value="C:plasma membrane"/>
    <property type="evidence" value="ECO:0007669"/>
    <property type="project" value="TreeGrafter"/>
</dbReference>